<keyword evidence="1" id="KW-0614">Plasmid</keyword>
<reference evidence="2" key="1">
    <citation type="submission" date="2010-03" db="EMBL/GenBank/DDBJ databases">
        <title>The complete plasmid of Tsukamurella paurometabola DSM 20162.</title>
        <authorList>
            <consortium name="US DOE Joint Genome Institute (JGI-PGF)"/>
            <person name="Lucas S."/>
            <person name="Copeland A."/>
            <person name="Lapidus A."/>
            <person name="Glavina del Rio T."/>
            <person name="Dalin E."/>
            <person name="Tice H."/>
            <person name="Bruce D."/>
            <person name="Goodwin L."/>
            <person name="Pitluck S."/>
            <person name="Kyrpides N."/>
            <person name="Mavromatis K."/>
            <person name="Ivanova N."/>
            <person name="Mikhailova N."/>
            <person name="Munk A.C."/>
            <person name="Brettin T."/>
            <person name="Detter J.C."/>
            <person name="Tapia R."/>
            <person name="Han C."/>
            <person name="Larimer F."/>
            <person name="Land M."/>
            <person name="Hauser L."/>
            <person name="Markowitz V."/>
            <person name="Cheng J.-F."/>
            <person name="Hugenholtz P."/>
            <person name="Woyke T."/>
            <person name="Wu D."/>
            <person name="Jando M."/>
            <person name="Brambilla E."/>
            <person name="Klenk H.-P."/>
            <person name="Eisen J.A."/>
        </authorList>
    </citation>
    <scope>NUCLEOTIDE SEQUENCE [LARGE SCALE GENOMIC DNA]</scope>
    <source>
        <strain evidence="2">ATCC 8368 / DSM 20162 / CCUG 35730 / CIP 100753 / JCM 10117 / KCTC 9821 / NBRC 16120 / NCIMB 702349 / NCTC 13040</strain>
        <plasmid evidence="2">pTpau01</plasmid>
    </source>
</reference>
<sequence length="68" mass="7401">MRMSLKQPHQHDAAEVAARGNYRPTVLLGEPIASTARLRAARADMQNVMSSSFGLFHAVQPSPLGRLS</sequence>
<evidence type="ECO:0000313" key="1">
    <source>
        <dbReference type="EMBL" id="ADG80894.1"/>
    </source>
</evidence>
<keyword evidence="2" id="KW-1185">Reference proteome</keyword>
<protein>
    <submittedName>
        <fullName evidence="1">Uncharacterized protein</fullName>
    </submittedName>
</protein>
<dbReference type="Proteomes" id="UP000001213">
    <property type="component" value="Plasmid pTpau01"/>
</dbReference>
<organism evidence="1 2">
    <name type="scientific">Tsukamurella paurometabola (strain ATCC 8368 / DSM 20162 / CCUG 35730 / CIP 100753 / JCM 10117 / KCTC 9821 / NBRC 16120 / NCIMB 702349 / NCTC 13040)</name>
    <name type="common">Corynebacterium paurometabolum</name>
    <dbReference type="NCBI Taxonomy" id="521096"/>
    <lineage>
        <taxon>Bacteria</taxon>
        <taxon>Bacillati</taxon>
        <taxon>Actinomycetota</taxon>
        <taxon>Actinomycetes</taxon>
        <taxon>Mycobacteriales</taxon>
        <taxon>Tsukamurellaceae</taxon>
        <taxon>Tsukamurella</taxon>
    </lineage>
</organism>
<dbReference type="AlphaFoldDB" id="D5UZ47"/>
<accession>D5UZ47</accession>
<proteinExistence type="predicted"/>
<gene>
    <name evidence="1" type="ordered locus">Tpau_4333</name>
</gene>
<dbReference type="KEGG" id="tpr:Tpau_4333"/>
<dbReference type="HOGENOM" id="CLU_2792840_0_0_11"/>
<evidence type="ECO:0000313" key="2">
    <source>
        <dbReference type="Proteomes" id="UP000001213"/>
    </source>
</evidence>
<geneLocation type="plasmid" evidence="1 2">
    <name>pTpau01</name>
</geneLocation>
<dbReference type="EMBL" id="CP001967">
    <property type="protein sequence ID" value="ADG80894.1"/>
    <property type="molecule type" value="Genomic_DNA"/>
</dbReference>
<name>D5UZ47_TSUPD</name>
<reference evidence="1 2" key="2">
    <citation type="journal article" date="2011" name="Stand. Genomic Sci.">
        <title>Complete genome sequence of Tsukamurella paurometabola type strain (no. 33).</title>
        <authorList>
            <person name="Munk A.C."/>
            <person name="Lapidus A."/>
            <person name="Lucas S."/>
            <person name="Nolan M."/>
            <person name="Tice H."/>
            <person name="Cheng J.F."/>
            <person name="Del Rio T.G."/>
            <person name="Goodwin L."/>
            <person name="Pitluck S."/>
            <person name="Liolios K."/>
            <person name="Huntemann M."/>
            <person name="Ivanova N."/>
            <person name="Mavromatis K."/>
            <person name="Mikhailova N."/>
            <person name="Pati A."/>
            <person name="Chen A."/>
            <person name="Palaniappan K."/>
            <person name="Tapia R."/>
            <person name="Han C."/>
            <person name="Land M."/>
            <person name="Hauser L."/>
            <person name="Chang Y.J."/>
            <person name="Jeffries C.D."/>
            <person name="Brettin T."/>
            <person name="Yasawong M."/>
            <person name="Brambilla E.M."/>
            <person name="Rohde M."/>
            <person name="Sikorski J."/>
            <person name="Goker M."/>
            <person name="Detter J.C."/>
            <person name="Woyke T."/>
            <person name="Bristow J."/>
            <person name="Eisen J.A."/>
            <person name="Markowitz V."/>
            <person name="Hugenholtz P."/>
            <person name="Kyrpides N.C."/>
            <person name="Klenk H.P."/>
        </authorList>
    </citation>
    <scope>NUCLEOTIDE SEQUENCE [LARGE SCALE GENOMIC DNA]</scope>
    <source>
        <strain evidence="2">ATCC 8368 / DSM 20162 / CCUG 35730 / CIP 100753 / JCM 10117 / KCTC 9821 / NBRC 16120 / NCIMB 702349 / NCTC 13040</strain>
        <plasmid evidence="1">pTpau01</plasmid>
    </source>
</reference>